<dbReference type="PANTHER" id="PTHR48207:SF3">
    <property type="entry name" value="SUCCINATE--HYDROXYMETHYLGLUTARATE COA-TRANSFERASE"/>
    <property type="match status" value="1"/>
</dbReference>
<dbReference type="Pfam" id="PF02515">
    <property type="entry name" value="CoA_transf_3"/>
    <property type="match status" value="1"/>
</dbReference>
<sequence length="396" mass="42918">MSSKPLPLDQVSVVEFCSTAAGPFASMLLSDMGASVIKVEPPNGDGLRQWPPLTEGFSENFASLNRNKKSIVLDLKNDEDNDIARRLVLDADVLIENNRPGVMERLGLGYPQFAAERPDLIYCSISAYGQTGPRADEGGFDLTIQAAAGVMSVTGESDGAPVKCGVPISDFASGLYAAFAVTSALVRVRAGGNGAHIDVPMFGCTLGIAALQTSEFFGTGLLPRRLGSAHPRNAPYQAYRAADGFFAIAAGNDGLWREVCRVVGRDYLVTDGRFLTTADRASNQHSLKELLEAVFETQPVDYWIGAFAKARVPHARINSYDAALGDPQTRHMGWIKELQLPGGRTTQTFASPLKFGGESFEIRSRPPLLGEHTKEFRDAYSRRQPDLNRVSTRSED</sequence>
<evidence type="ECO:0000256" key="2">
    <source>
        <dbReference type="SAM" id="MobiDB-lite"/>
    </source>
</evidence>
<dbReference type="InterPro" id="IPR003673">
    <property type="entry name" value="CoA-Trfase_fam_III"/>
</dbReference>
<name>A0A9X1UA19_9BRAD</name>
<dbReference type="Gene3D" id="3.40.50.10540">
    <property type="entry name" value="Crotonobetainyl-coa:carnitine coa-transferase, domain 1"/>
    <property type="match status" value="1"/>
</dbReference>
<evidence type="ECO:0000256" key="1">
    <source>
        <dbReference type="ARBA" id="ARBA00022679"/>
    </source>
</evidence>
<keyword evidence="5" id="KW-1185">Reference proteome</keyword>
<comment type="caution">
    <text evidence="3">The sequence shown here is derived from an EMBL/GenBank/DDBJ whole genome shotgun (WGS) entry which is preliminary data.</text>
</comment>
<evidence type="ECO:0000313" key="6">
    <source>
        <dbReference type="Proteomes" id="UP001139054"/>
    </source>
</evidence>
<dbReference type="InterPro" id="IPR044855">
    <property type="entry name" value="CoA-Trfase_III_dom3_sf"/>
</dbReference>
<reference evidence="3" key="1">
    <citation type="submission" date="2022-01" db="EMBL/GenBank/DDBJ databases">
        <title>Genome sequnece data of strain Bradyrhizobium sp. nov.</title>
        <authorList>
            <person name="Zhang J."/>
        </authorList>
    </citation>
    <scope>NUCLEOTIDE SEQUENCE</scope>
    <source>
        <strain evidence="4">WYCCWR 12774</strain>
        <strain evidence="3">WYCCWR 13023</strain>
    </source>
</reference>
<keyword evidence="1 3" id="KW-0808">Transferase</keyword>
<dbReference type="SUPFAM" id="SSF89796">
    <property type="entry name" value="CoA-transferase family III (CaiB/BaiF)"/>
    <property type="match status" value="1"/>
</dbReference>
<evidence type="ECO:0000313" key="4">
    <source>
        <dbReference type="EMBL" id="MCG2670870.1"/>
    </source>
</evidence>
<feature type="region of interest" description="Disordered" evidence="2">
    <location>
        <begin position="364"/>
        <end position="396"/>
    </location>
</feature>
<dbReference type="InterPro" id="IPR023606">
    <property type="entry name" value="CoA-Trfase_III_dom_1_sf"/>
</dbReference>
<dbReference type="Proteomes" id="UP001139012">
    <property type="component" value="Unassembled WGS sequence"/>
</dbReference>
<evidence type="ECO:0000313" key="3">
    <source>
        <dbReference type="EMBL" id="MCG2629356.1"/>
    </source>
</evidence>
<evidence type="ECO:0000313" key="5">
    <source>
        <dbReference type="Proteomes" id="UP001139012"/>
    </source>
</evidence>
<dbReference type="EMBL" id="JAKLUA010000011">
    <property type="protein sequence ID" value="MCG2670870.1"/>
    <property type="molecule type" value="Genomic_DNA"/>
</dbReference>
<gene>
    <name evidence="4" type="ORF">L6637_28275</name>
    <name evidence="3" type="ORF">L6654_22220</name>
</gene>
<dbReference type="GO" id="GO:0008410">
    <property type="term" value="F:CoA-transferase activity"/>
    <property type="evidence" value="ECO:0007669"/>
    <property type="project" value="TreeGrafter"/>
</dbReference>
<protein>
    <submittedName>
        <fullName evidence="3">CoA transferase</fullName>
    </submittedName>
</protein>
<dbReference type="InterPro" id="IPR050483">
    <property type="entry name" value="CoA-transferase_III_domain"/>
</dbReference>
<dbReference type="Gene3D" id="3.30.1540.10">
    <property type="entry name" value="formyl-coa transferase, domain 3"/>
    <property type="match status" value="1"/>
</dbReference>
<organism evidence="3 6">
    <name type="scientific">Bradyrhizobium zhengyangense</name>
    <dbReference type="NCBI Taxonomy" id="2911009"/>
    <lineage>
        <taxon>Bacteria</taxon>
        <taxon>Pseudomonadati</taxon>
        <taxon>Pseudomonadota</taxon>
        <taxon>Alphaproteobacteria</taxon>
        <taxon>Hyphomicrobiales</taxon>
        <taxon>Nitrobacteraceae</taxon>
        <taxon>Bradyrhizobium</taxon>
    </lineage>
</organism>
<dbReference type="EMBL" id="JAKLTY010000014">
    <property type="protein sequence ID" value="MCG2629356.1"/>
    <property type="molecule type" value="Genomic_DNA"/>
</dbReference>
<dbReference type="AlphaFoldDB" id="A0A9X1UA19"/>
<dbReference type="Proteomes" id="UP001139054">
    <property type="component" value="Unassembled WGS sequence"/>
</dbReference>
<dbReference type="PANTHER" id="PTHR48207">
    <property type="entry name" value="SUCCINATE--HYDROXYMETHYLGLUTARATE COA-TRANSFERASE"/>
    <property type="match status" value="1"/>
</dbReference>
<feature type="compositionally biased region" description="Basic and acidic residues" evidence="2">
    <location>
        <begin position="371"/>
        <end position="396"/>
    </location>
</feature>
<accession>A0A9X1UA19</accession>
<proteinExistence type="predicted"/>
<dbReference type="RefSeq" id="WP_128929657.1">
    <property type="nucleotide sequence ID" value="NZ_JAKLTY010000014.1"/>
</dbReference>